<dbReference type="PANTHER" id="PTHR30388">
    <property type="entry name" value="ALDEHYDE OXIDOREDUCTASE MOLYBDENUM COFACTOR ASSEMBLY PROTEIN"/>
    <property type="match status" value="1"/>
</dbReference>
<dbReference type="Pfam" id="PF02625">
    <property type="entry name" value="XdhC_CoxI"/>
    <property type="match status" value="1"/>
</dbReference>
<dbReference type="InterPro" id="IPR052698">
    <property type="entry name" value="MoCofactor_Util/Proc"/>
</dbReference>
<organism evidence="3 4">
    <name type="scientific">Paenibacillus glycanilyticus</name>
    <dbReference type="NCBI Taxonomy" id="126569"/>
    <lineage>
        <taxon>Bacteria</taxon>
        <taxon>Bacillati</taxon>
        <taxon>Bacillota</taxon>
        <taxon>Bacilli</taxon>
        <taxon>Bacillales</taxon>
        <taxon>Paenibacillaceae</taxon>
        <taxon>Paenibacillus</taxon>
    </lineage>
</organism>
<dbReference type="PANTHER" id="PTHR30388:SF6">
    <property type="entry name" value="XANTHINE DEHYDROGENASE SUBUNIT A-RELATED"/>
    <property type="match status" value="1"/>
</dbReference>
<sequence>MDMISILRAIRQLEQPAVLATVIEVEGHAYRKAGAAMLLLSNGESIGTVSPGCIESDLFERISSVCETGRYVVVEYNMDPDEDPIWGEAVGCGGVIKVLLEPVSGAFRELLLEALHVLDTGRDVRIVRSLQGEELHYEIVAQEGEKSSELATDWEFDLLLSNRQRVILFGAGPDAVPIYQLLAQSSFHVIVADWRPNLLGSFPGAECYIGTPERLRNQLQLNHDDAVLVCSHQLYYDREMIQWALTAGPRYIGVMGSSKRIDLLFDGQVPPPAVKAPVGLSIGAEGPYEIAVSIAAELIGLRKQWRSLVREDHDPKGEQHERVRHLFGGGAEQPHGQTEVAARAFTGRSARQYGSSCSIG</sequence>
<accession>A0ABQ6GKI5</accession>
<evidence type="ECO:0000259" key="2">
    <source>
        <dbReference type="Pfam" id="PF13478"/>
    </source>
</evidence>
<protein>
    <submittedName>
        <fullName evidence="3">Xanthine dehydrogenase</fullName>
    </submittedName>
</protein>
<dbReference type="RefSeq" id="WP_284241521.1">
    <property type="nucleotide sequence ID" value="NZ_BSSQ01000019.1"/>
</dbReference>
<evidence type="ECO:0000313" key="4">
    <source>
        <dbReference type="Proteomes" id="UP001157114"/>
    </source>
</evidence>
<gene>
    <name evidence="3" type="ORF">MU1_50910</name>
</gene>
<dbReference type="Proteomes" id="UP001157114">
    <property type="component" value="Unassembled WGS sequence"/>
</dbReference>
<feature type="domain" description="XdhC Rossmann" evidence="2">
    <location>
        <begin position="166"/>
        <end position="298"/>
    </location>
</feature>
<dbReference type="EMBL" id="BSSQ01000019">
    <property type="protein sequence ID" value="GLX70745.1"/>
    <property type="molecule type" value="Genomic_DNA"/>
</dbReference>
<dbReference type="Pfam" id="PF13478">
    <property type="entry name" value="XdhC_C"/>
    <property type="match status" value="1"/>
</dbReference>
<comment type="caution">
    <text evidence="3">The sequence shown here is derived from an EMBL/GenBank/DDBJ whole genome shotgun (WGS) entry which is preliminary data.</text>
</comment>
<reference evidence="3 4" key="1">
    <citation type="submission" date="2023-03" db="EMBL/GenBank/DDBJ databases">
        <title>Draft genome sequence of the bacteria which degrade cell wall of Tricholomamatutake.</title>
        <authorList>
            <person name="Konishi Y."/>
            <person name="Fukuta Y."/>
            <person name="Shirasaka N."/>
        </authorList>
    </citation>
    <scope>NUCLEOTIDE SEQUENCE [LARGE SCALE GENOMIC DNA]</scope>
    <source>
        <strain evidence="4">mu1</strain>
    </source>
</reference>
<dbReference type="Gene3D" id="3.40.50.720">
    <property type="entry name" value="NAD(P)-binding Rossmann-like Domain"/>
    <property type="match status" value="1"/>
</dbReference>
<keyword evidence="4" id="KW-1185">Reference proteome</keyword>
<name>A0ABQ6GKI5_9BACL</name>
<proteinExistence type="predicted"/>
<dbReference type="InterPro" id="IPR027051">
    <property type="entry name" value="XdhC_Rossmann_dom"/>
</dbReference>
<evidence type="ECO:0000313" key="3">
    <source>
        <dbReference type="EMBL" id="GLX70745.1"/>
    </source>
</evidence>
<evidence type="ECO:0000259" key="1">
    <source>
        <dbReference type="Pfam" id="PF02625"/>
    </source>
</evidence>
<feature type="domain" description="XdhC- CoxI" evidence="1">
    <location>
        <begin position="14"/>
        <end position="76"/>
    </location>
</feature>
<dbReference type="InterPro" id="IPR003777">
    <property type="entry name" value="XdhC_CoxI"/>
</dbReference>